<comment type="caution">
    <text evidence="4">The sequence shown here is derived from an EMBL/GenBank/DDBJ whole genome shotgun (WGS) entry which is preliminary data.</text>
</comment>
<evidence type="ECO:0000313" key="5">
    <source>
        <dbReference type="Proteomes" id="UP000712527"/>
    </source>
</evidence>
<keyword evidence="2" id="KW-0326">Glycosidase</keyword>
<sequence>MSWYEPSFVYQVYPLGLTGAPHENDGVLEHRILKLVDDGWIDHAARLGATCLLLNPVFESDAHGYDTRDYTRVDCRLGTNEDLRTVVDAAHAAGMKVLLDGVFNHVGRGFWALADVREKRQASPYAGWFEIDWNGNNQYDDGFSYTCWEGVPYLVKLNHWSEDLNNYLADVIRGWVREFDVDGLRLDVAYCLDQGFLRFLRNVANQIGAERGEKFLLLGETMFGDYNQWMGDDLCDSVTNYEAYKGLWSSMNSANMHEIAYALERQSGSQPWDLYTGRHLLDFVDNHDVPRIATKLDDDRQLRPLYGLLFAMAGVPSVYYGSEWGIEGEQNFGDYEIRPALDAPEWNDLTDWIAALARARVASPAIVWGDYEQLQCQPLQLVFQRSYGGGEHGDAQRVIVAINAGAETTVAHFDARCGRAVDLITGEEHDFGGGSELAPFSTHYWLCER</sequence>
<dbReference type="RefSeq" id="WP_204792642.1">
    <property type="nucleotide sequence ID" value="NZ_JACSNQ010000002.1"/>
</dbReference>
<keyword evidence="1" id="KW-0378">Hydrolase</keyword>
<dbReference type="PANTHER" id="PTHR10357:SF210">
    <property type="entry name" value="MALTODEXTRIN GLUCOSIDASE"/>
    <property type="match status" value="1"/>
</dbReference>
<gene>
    <name evidence="4" type="ORF">H9X80_01770</name>
</gene>
<feature type="domain" description="Glycosyl hydrolase family 13 catalytic" evidence="3">
    <location>
        <begin position="30"/>
        <end position="360"/>
    </location>
</feature>
<dbReference type="Proteomes" id="UP000712527">
    <property type="component" value="Unassembled WGS sequence"/>
</dbReference>
<evidence type="ECO:0000313" key="4">
    <source>
        <dbReference type="EMBL" id="MBM6774281.1"/>
    </source>
</evidence>
<dbReference type="EMBL" id="JACSNQ010000002">
    <property type="protein sequence ID" value="MBM6774281.1"/>
    <property type="molecule type" value="Genomic_DNA"/>
</dbReference>
<name>A0ABS2EZX8_9ACTN</name>
<evidence type="ECO:0000256" key="1">
    <source>
        <dbReference type="ARBA" id="ARBA00022801"/>
    </source>
</evidence>
<dbReference type="InterPro" id="IPR006047">
    <property type="entry name" value="GH13_cat_dom"/>
</dbReference>
<dbReference type="SMART" id="SM00642">
    <property type="entry name" value="Aamy"/>
    <property type="match status" value="1"/>
</dbReference>
<evidence type="ECO:0000256" key="2">
    <source>
        <dbReference type="ARBA" id="ARBA00023295"/>
    </source>
</evidence>
<dbReference type="PANTHER" id="PTHR10357">
    <property type="entry name" value="ALPHA-AMYLASE FAMILY MEMBER"/>
    <property type="match status" value="1"/>
</dbReference>
<dbReference type="CDD" id="cd11353">
    <property type="entry name" value="AmyAc_euk_bac_CMD_like"/>
    <property type="match status" value="1"/>
</dbReference>
<organism evidence="4 5">
    <name type="scientific">Olsenella profusa</name>
    <dbReference type="NCBI Taxonomy" id="138595"/>
    <lineage>
        <taxon>Bacteria</taxon>
        <taxon>Bacillati</taxon>
        <taxon>Actinomycetota</taxon>
        <taxon>Coriobacteriia</taxon>
        <taxon>Coriobacteriales</taxon>
        <taxon>Atopobiaceae</taxon>
        <taxon>Olsenella</taxon>
    </lineage>
</organism>
<proteinExistence type="predicted"/>
<dbReference type="InterPro" id="IPR017853">
    <property type="entry name" value="GH"/>
</dbReference>
<dbReference type="SUPFAM" id="SSF51445">
    <property type="entry name" value="(Trans)glycosidases"/>
    <property type="match status" value="1"/>
</dbReference>
<dbReference type="InterPro" id="IPR045857">
    <property type="entry name" value="O16G_dom_2"/>
</dbReference>
<evidence type="ECO:0000259" key="3">
    <source>
        <dbReference type="SMART" id="SM00642"/>
    </source>
</evidence>
<dbReference type="Gene3D" id="3.90.400.10">
    <property type="entry name" value="Oligo-1,6-glucosidase, Domain 2"/>
    <property type="match status" value="1"/>
</dbReference>
<keyword evidence="5" id="KW-1185">Reference proteome</keyword>
<accession>A0ABS2EZX8</accession>
<reference evidence="4 5" key="1">
    <citation type="journal article" date="2021" name="Sci. Rep.">
        <title>The distribution of antibiotic resistance genes in chicken gut microbiota commensals.</title>
        <authorList>
            <person name="Juricova H."/>
            <person name="Matiasovicova J."/>
            <person name="Kubasova T."/>
            <person name="Cejkova D."/>
            <person name="Rychlik I."/>
        </authorList>
    </citation>
    <scope>NUCLEOTIDE SEQUENCE [LARGE SCALE GENOMIC DNA]</scope>
    <source>
        <strain evidence="4 5">An794</strain>
    </source>
</reference>
<dbReference type="Pfam" id="PF00128">
    <property type="entry name" value="Alpha-amylase"/>
    <property type="match status" value="1"/>
</dbReference>
<dbReference type="Gene3D" id="3.20.20.80">
    <property type="entry name" value="Glycosidases"/>
    <property type="match status" value="1"/>
</dbReference>
<protein>
    <submittedName>
        <fullName evidence="4">Maltodextrin glucosidase</fullName>
    </submittedName>
</protein>